<reference evidence="1" key="1">
    <citation type="submission" date="2021-06" db="EMBL/GenBank/DDBJ databases">
        <title>An adapted protocol for Saccharibacteria cultivation: two new species join this phylum of Candidate Phyla Radiations.</title>
        <authorList>
            <person name="Ibrahim A."/>
            <person name="Maatouk M."/>
            <person name="Zgheib R."/>
            <person name="Haddad G."/>
            <person name="Bou Khalil J."/>
            <person name="Raoult D."/>
            <person name="Bittar F."/>
        </authorList>
    </citation>
    <scope>NUCLEOTIDE SEQUENCE</scope>
    <source>
        <strain evidence="1">IHU1</strain>
    </source>
</reference>
<protein>
    <submittedName>
        <fullName evidence="1">Uncharacterized protein</fullName>
    </submittedName>
</protein>
<dbReference type="AlphaFoldDB" id="A0A8F1MCS2"/>
<dbReference type="KEGG" id="mnd:KOY48_04850"/>
<organism evidence="1 2">
    <name type="scientific">Candidatus Minimicrobia naudis</name>
    <dbReference type="NCBI Taxonomy" id="2841263"/>
    <lineage>
        <taxon>Bacteria</taxon>
        <taxon>Candidatus Saccharimonadota</taxon>
        <taxon>Candidatus Saccharimonadota incertae sedis</taxon>
        <taxon>Candidatus Minimicrobia</taxon>
    </lineage>
</organism>
<proteinExistence type="predicted"/>
<dbReference type="Proteomes" id="UP000679129">
    <property type="component" value="Chromosome"/>
</dbReference>
<dbReference type="Gene3D" id="2.60.260.20">
    <property type="entry name" value="Urease metallochaperone UreE, N-terminal domain"/>
    <property type="match status" value="1"/>
</dbReference>
<name>A0A8F1MCS2_9BACT</name>
<sequence length="60" mass="6841">MLGHGVPHLHSESRGPHFVGVIVDTPTKLTKKQKELLEQFKGAKKRGLFLVVLSWLWTTY</sequence>
<evidence type="ECO:0000313" key="1">
    <source>
        <dbReference type="EMBL" id="QWQ32163.1"/>
    </source>
</evidence>
<gene>
    <name evidence="1" type="ORF">KOY48_04850</name>
</gene>
<keyword evidence="2" id="KW-1185">Reference proteome</keyword>
<dbReference type="EMBL" id="CP076460">
    <property type="protein sequence ID" value="QWQ32163.1"/>
    <property type="molecule type" value="Genomic_DNA"/>
</dbReference>
<accession>A0A8F1MCS2</accession>
<evidence type="ECO:0000313" key="2">
    <source>
        <dbReference type="Proteomes" id="UP000679129"/>
    </source>
</evidence>